<keyword evidence="3" id="KW-1185">Reference proteome</keyword>
<feature type="transmembrane region" description="Helical" evidence="1">
    <location>
        <begin position="21"/>
        <end position="42"/>
    </location>
</feature>
<protein>
    <submittedName>
        <fullName evidence="2">VP1</fullName>
    </submittedName>
</protein>
<sequence length="140" mass="14775">MATSKLSGFAGGPGEIDPIDLAALIGIPWFAATIFGVFTFNINVFGGYDFSAPIWTVAGADISVALLLVLMGTVWVVATNELTKTDYDPVYLALIGFALLSPLLFVFVPAFESLVTWSDLTRLAFTIAVSAATTAVSYLA</sequence>
<feature type="transmembrane region" description="Helical" evidence="1">
    <location>
        <begin position="90"/>
        <end position="111"/>
    </location>
</feature>
<evidence type="ECO:0000313" key="3">
    <source>
        <dbReference type="Proteomes" id="UP000007572"/>
    </source>
</evidence>
<feature type="transmembrane region" description="Helical" evidence="1">
    <location>
        <begin position="54"/>
        <end position="78"/>
    </location>
</feature>
<reference evidence="2 3" key="1">
    <citation type="journal article" date="2012" name="Nucleic Acids Res.">
        <title>Related haloarchaeal pleomorphic viruses contain different genome types.</title>
        <authorList>
            <person name="Sencilo A."/>
            <person name="Paulin L."/>
            <person name="Kellner S."/>
            <person name="Helm M."/>
            <person name="Roine E."/>
        </authorList>
    </citation>
    <scope>NUCLEOTIDE SEQUENCE [LARGE SCALE GENOMIC DNA]</scope>
</reference>
<dbReference type="EMBL" id="JN882265">
    <property type="protein sequence ID" value="AFD04000.1"/>
    <property type="molecule type" value="Genomic_DNA"/>
</dbReference>
<dbReference type="RefSeq" id="YP_005454273.1">
    <property type="nucleotide sequence ID" value="NC_017088.1"/>
</dbReference>
<keyword evidence="1" id="KW-1133">Transmembrane helix</keyword>
<dbReference type="Pfam" id="PF26064">
    <property type="entry name" value="DUF8023"/>
    <property type="match status" value="1"/>
</dbReference>
<dbReference type="KEGG" id="vg:11948259"/>
<gene>
    <name evidence="2" type="primary">1</name>
</gene>
<dbReference type="Proteomes" id="UP000007572">
    <property type="component" value="Segment"/>
</dbReference>
<organism evidence="2 3">
    <name type="scientific">Halorubrum pleomorphic virus 3</name>
    <dbReference type="NCBI Taxonomy" id="1156720"/>
    <lineage>
        <taxon>Viruses</taxon>
        <taxon>Monodnaviria</taxon>
        <taxon>Trapavirae</taxon>
        <taxon>Saleviricota</taxon>
        <taxon>Huolimaviricetes</taxon>
        <taxon>Haloruvirales</taxon>
        <taxon>Pleolipoviridae</taxon>
        <taxon>Betapleolipovirus</taxon>
        <taxon>Betapleolipovirus kalvoae</taxon>
        <taxon>Betapleolipovirus HRPV3</taxon>
    </lineage>
</organism>
<evidence type="ECO:0000256" key="1">
    <source>
        <dbReference type="SAM" id="Phobius"/>
    </source>
</evidence>
<evidence type="ECO:0000313" key="2">
    <source>
        <dbReference type="EMBL" id="AFD04000.1"/>
    </source>
</evidence>
<dbReference type="GeneID" id="11948259"/>
<keyword evidence="1" id="KW-0812">Transmembrane</keyword>
<proteinExistence type="predicted"/>
<name>H9ABN0_9VIRU</name>
<dbReference type="InterPro" id="IPR058336">
    <property type="entry name" value="VP3-like_halobact-type"/>
</dbReference>
<feature type="transmembrane region" description="Helical" evidence="1">
    <location>
        <begin position="123"/>
        <end position="139"/>
    </location>
</feature>
<accession>H9ABN0</accession>
<keyword evidence="1" id="KW-0472">Membrane</keyword>